<evidence type="ECO:0000256" key="4">
    <source>
        <dbReference type="ARBA" id="ARBA00022692"/>
    </source>
</evidence>
<keyword evidence="3" id="KW-1003">Cell membrane</keyword>
<keyword evidence="4 7" id="KW-0812">Transmembrane</keyword>
<gene>
    <name evidence="10" type="ORF">FXF47_03665</name>
</gene>
<evidence type="ECO:0000256" key="7">
    <source>
        <dbReference type="SAM" id="Phobius"/>
    </source>
</evidence>
<reference evidence="10" key="1">
    <citation type="submission" date="2019-08" db="EMBL/GenBank/DDBJ databases">
        <title>Genomic characterization of a novel candidate phylum (ARYD3) from a high temperature, high salinity tertiary oil reservoir in north central Oklahoma, USA.</title>
        <authorList>
            <person name="Youssef N.H."/>
            <person name="Yadav A."/>
            <person name="Elshahed M.S."/>
        </authorList>
    </citation>
    <scope>NUCLEOTIDE SEQUENCE [LARGE SCALE GENOMIC DNA]</scope>
    <source>
        <strain evidence="10">ARYD3</strain>
    </source>
</reference>
<sequence>MKKFWAIITVLLILFFLGSGLIPDLKIYKQNNLSQKTGKVYLNRTVNDDSPFKEIDKKLYGEANDVENNAANSVTSVIVDYRALDTLGEVTVLFLAITGVIALLGKSKKNNRILFEKPNYILNASSKILLPLIVLFGFYIFIHGHITPGGGFQGGTIVAASVLMMYFAQNNYKLKNNRMKVLESFSGLSFLIFGLLGIFIMGDFLQNFLELGIMGKLFSGGLIPIIYILVGLKVSAELSNVVYEFMGEE</sequence>
<name>A0A5D0MII7_9BACT</name>
<evidence type="ECO:0000256" key="2">
    <source>
        <dbReference type="ARBA" id="ARBA00009425"/>
    </source>
</evidence>
<feature type="transmembrane region" description="Helical" evidence="7">
    <location>
        <begin position="208"/>
        <end position="230"/>
    </location>
</feature>
<evidence type="ECO:0000259" key="9">
    <source>
        <dbReference type="Pfam" id="PF20501"/>
    </source>
</evidence>
<feature type="transmembrane region" description="Helical" evidence="7">
    <location>
        <begin position="128"/>
        <end position="146"/>
    </location>
</feature>
<dbReference type="AlphaFoldDB" id="A0A5D0MII7"/>
<feature type="domain" description="Na+/H+ antiporter MnhB subunit-related protein" evidence="8">
    <location>
        <begin position="121"/>
        <end position="238"/>
    </location>
</feature>
<organism evidence="10 11">
    <name type="scientific">Candidatus Mcinerneyibacterium aminivorans</name>
    <dbReference type="NCBI Taxonomy" id="2703815"/>
    <lineage>
        <taxon>Bacteria</taxon>
        <taxon>Candidatus Macinerneyibacteriota</taxon>
        <taxon>Candidatus Mcinerneyibacteria</taxon>
        <taxon>Candidatus Mcinerneyibacteriales</taxon>
        <taxon>Candidatus Mcinerneyibacteriaceae</taxon>
        <taxon>Candidatus Mcinerneyibacterium</taxon>
    </lineage>
</organism>
<comment type="subcellular location">
    <subcellularLocation>
        <location evidence="1">Cell membrane</location>
        <topology evidence="1">Multi-pass membrane protein</topology>
    </subcellularLocation>
</comment>
<keyword evidence="6 7" id="KW-0472">Membrane</keyword>
<dbReference type="Proteomes" id="UP000324143">
    <property type="component" value="Unassembled WGS sequence"/>
</dbReference>
<keyword evidence="5 7" id="KW-1133">Transmembrane helix</keyword>
<proteinExistence type="inferred from homology"/>
<evidence type="ECO:0000259" key="8">
    <source>
        <dbReference type="Pfam" id="PF04039"/>
    </source>
</evidence>
<dbReference type="Pfam" id="PF20501">
    <property type="entry name" value="MbhE"/>
    <property type="match status" value="1"/>
</dbReference>
<dbReference type="Pfam" id="PF04039">
    <property type="entry name" value="MnhB"/>
    <property type="match status" value="1"/>
</dbReference>
<dbReference type="PANTHER" id="PTHR33932:SF4">
    <property type="entry name" value="NA(+)_H(+) ANTIPORTER SUBUNIT B"/>
    <property type="match status" value="1"/>
</dbReference>
<dbReference type="InterPro" id="IPR007182">
    <property type="entry name" value="MnhB"/>
</dbReference>
<evidence type="ECO:0000256" key="5">
    <source>
        <dbReference type="ARBA" id="ARBA00022989"/>
    </source>
</evidence>
<evidence type="ECO:0000256" key="3">
    <source>
        <dbReference type="ARBA" id="ARBA00022475"/>
    </source>
</evidence>
<keyword evidence="11" id="KW-1185">Reference proteome</keyword>
<evidence type="ECO:0000256" key="6">
    <source>
        <dbReference type="ARBA" id="ARBA00023136"/>
    </source>
</evidence>
<evidence type="ECO:0000313" key="10">
    <source>
        <dbReference type="EMBL" id="TYB31423.1"/>
    </source>
</evidence>
<feature type="transmembrane region" description="Helical" evidence="7">
    <location>
        <begin position="90"/>
        <end position="107"/>
    </location>
</feature>
<protein>
    <submittedName>
        <fullName evidence="10">Cation:proton antiporter</fullName>
    </submittedName>
</protein>
<feature type="transmembrane region" description="Helical" evidence="7">
    <location>
        <begin position="152"/>
        <end position="169"/>
    </location>
</feature>
<dbReference type="InterPro" id="IPR046806">
    <property type="entry name" value="MrpA_C/MbhE"/>
</dbReference>
<dbReference type="PANTHER" id="PTHR33932">
    <property type="entry name" value="NA(+)/H(+) ANTIPORTER SUBUNIT B"/>
    <property type="match status" value="1"/>
</dbReference>
<dbReference type="EMBL" id="VSIX01000033">
    <property type="protein sequence ID" value="TYB31423.1"/>
    <property type="molecule type" value="Genomic_DNA"/>
</dbReference>
<dbReference type="GO" id="GO:0005886">
    <property type="term" value="C:plasma membrane"/>
    <property type="evidence" value="ECO:0007669"/>
    <property type="project" value="UniProtKB-SubCell"/>
</dbReference>
<evidence type="ECO:0000313" key="11">
    <source>
        <dbReference type="Proteomes" id="UP000324143"/>
    </source>
</evidence>
<comment type="similarity">
    <text evidence="2">Belongs to the CPA3 antiporters (TC 2.A.63) subunit B family.</text>
</comment>
<feature type="transmembrane region" description="Helical" evidence="7">
    <location>
        <begin position="181"/>
        <end position="202"/>
    </location>
</feature>
<comment type="caution">
    <text evidence="10">The sequence shown here is derived from an EMBL/GenBank/DDBJ whole genome shotgun (WGS) entry which is preliminary data.</text>
</comment>
<dbReference type="InterPro" id="IPR050622">
    <property type="entry name" value="CPA3_antiporter_subunitB"/>
</dbReference>
<evidence type="ECO:0000256" key="1">
    <source>
        <dbReference type="ARBA" id="ARBA00004651"/>
    </source>
</evidence>
<accession>A0A5D0MII7</accession>
<feature type="domain" description="MrpA C-terminal/MbhE" evidence="9">
    <location>
        <begin position="62"/>
        <end position="106"/>
    </location>
</feature>